<proteinExistence type="predicted"/>
<accession>A0ABR4JXU3</accession>
<keyword evidence="1" id="KW-0489">Methyltransferase</keyword>
<dbReference type="Proteomes" id="UP001610444">
    <property type="component" value="Unassembled WGS sequence"/>
</dbReference>
<feature type="compositionally biased region" description="Basic residues" evidence="3">
    <location>
        <begin position="1"/>
        <end position="10"/>
    </location>
</feature>
<dbReference type="PANTHER" id="PTHR43397:SF1">
    <property type="entry name" value="ERGOTHIONEINE BIOSYNTHESIS PROTEIN 1"/>
    <property type="match status" value="1"/>
</dbReference>
<evidence type="ECO:0000256" key="1">
    <source>
        <dbReference type="ARBA" id="ARBA00022603"/>
    </source>
</evidence>
<evidence type="ECO:0000313" key="5">
    <source>
        <dbReference type="EMBL" id="KAL2844881.1"/>
    </source>
</evidence>
<dbReference type="Pfam" id="PF10017">
    <property type="entry name" value="Methyltransf_33"/>
    <property type="match status" value="1"/>
</dbReference>
<dbReference type="Pfam" id="PF11951">
    <property type="entry name" value="Fungal_trans_2"/>
    <property type="match status" value="1"/>
</dbReference>
<keyword evidence="6" id="KW-1185">Reference proteome</keyword>
<dbReference type="RefSeq" id="XP_070896347.1">
    <property type="nucleotide sequence ID" value="XM_071046339.1"/>
</dbReference>
<evidence type="ECO:0000259" key="4">
    <source>
        <dbReference type="Pfam" id="PF10017"/>
    </source>
</evidence>
<dbReference type="InterPro" id="IPR021858">
    <property type="entry name" value="Fun_TF"/>
</dbReference>
<feature type="compositionally biased region" description="Polar residues" evidence="3">
    <location>
        <begin position="26"/>
        <end position="49"/>
    </location>
</feature>
<evidence type="ECO:0000313" key="6">
    <source>
        <dbReference type="Proteomes" id="UP001610444"/>
    </source>
</evidence>
<dbReference type="Gene3D" id="3.40.50.150">
    <property type="entry name" value="Vaccinia Virus protein VP39"/>
    <property type="match status" value="1"/>
</dbReference>
<evidence type="ECO:0000256" key="3">
    <source>
        <dbReference type="SAM" id="MobiDB-lite"/>
    </source>
</evidence>
<sequence length="1045" mass="117673">MQTQVTRKRLRGEDNAFPDPFHPRRATNSNPNQYEQHPQSMYNESQNQDQSLWSDQSMFALDAPALPPELFQYTEPDWPADAFQDIFLPSFGSPAWMASMPSFLSGAHTHNDLDHTGQAWLEQTLYPDVPSLEERFVDLTLDNPYSENAIVRHKTLRKALAMPEDGAVNGYIKFRIRNADLDERSSKRAKSLVGGLSVRSRDTSSPSQSPFSNIPYLPPDFGRGVKLDEVDSKLLKFYLVAYCQGRTLLAKTNFWLTEIASMMASEDAVKHAILALAGAYVLDYVFKDDLRNRTNAHYRKASELIGAALKRPEVHTVGEGDGIVAAILLLVVDDCVNWEIRRPKGEVPNWYRGAHLAKAILDHSDPGYRYWKRENVQCDRARAANANWTALACILGLAVTPLNLRDNDRNFGWLLEGSAREAHTIHGGTGLSPKLLHIYAQITHLAARMWKNPESVVTPLAAVKIQESLQDFRQRSELSEGYPTTAALLDSCILDATGKVDNATKVTELTGETWVCAAKIYLHCRFFRKPRCHPDVIDALDTLSVCVRRMPCSGALFTSQAPFFCIFIMALVAFREEDRAAAREWFKTVVSAVSCRSSVPPVWDCIQLLWEWMDTELTSEEEFDDSVPIGQRRAWWEDMIAYLIDKVGWRNSTRLSPVDSAYHHSKSCAHLLYTLRATQDQPSVFTPSYQPSNQTYASTAAMNIGQVLDIGGSQVAQNIQSTLRKVFLLQDEHGHGQSQPQTKRTLPTELFYYGDGLRLWQEVCWLPDYHQTRDEISLLEEYGAAIAQYIPAGCTIVDMGSGDIRKPSVLLMHLNRLKIPVTYYALDLSYEALSSSMAFLSHQSYTHITFHGLWGTFEDARLWLRAIPTPKCILSLGSMFGNDELPLAVARMAPWREVLNPTTDLMLIGMDARGANSPCELKRMYHDAGGVWEGFIRGGLRASNALLCAEWYHDSDWAVEDRTGEDPPRHWFAIRALRDVECAALGLSVGAGEVVDFFESWKYGPRIMGDLFVRAGMKQRGLWRSPVGEFYQYLVSFSDGSEDGA</sequence>
<feature type="domain" description="Histidine-specific methyltransferase SAM-dependent" evidence="4">
    <location>
        <begin position="741"/>
        <end position="1035"/>
    </location>
</feature>
<dbReference type="GeneID" id="98161503"/>
<feature type="region of interest" description="Disordered" evidence="3">
    <location>
        <begin position="1"/>
        <end position="49"/>
    </location>
</feature>
<gene>
    <name evidence="5" type="ORF">BJX68DRAFT_269415</name>
</gene>
<dbReference type="InterPro" id="IPR019257">
    <property type="entry name" value="MeTrfase_dom"/>
</dbReference>
<organism evidence="5 6">
    <name type="scientific">Aspergillus pseudodeflectus</name>
    <dbReference type="NCBI Taxonomy" id="176178"/>
    <lineage>
        <taxon>Eukaryota</taxon>
        <taxon>Fungi</taxon>
        <taxon>Dikarya</taxon>
        <taxon>Ascomycota</taxon>
        <taxon>Pezizomycotina</taxon>
        <taxon>Eurotiomycetes</taxon>
        <taxon>Eurotiomycetidae</taxon>
        <taxon>Eurotiales</taxon>
        <taxon>Aspergillaceae</taxon>
        <taxon>Aspergillus</taxon>
        <taxon>Aspergillus subgen. Nidulantes</taxon>
    </lineage>
</organism>
<reference evidence="5 6" key="1">
    <citation type="submission" date="2024-07" db="EMBL/GenBank/DDBJ databases">
        <title>Section-level genome sequencing and comparative genomics of Aspergillus sections Usti and Cavernicolus.</title>
        <authorList>
            <consortium name="Lawrence Berkeley National Laboratory"/>
            <person name="Nybo J.L."/>
            <person name="Vesth T.C."/>
            <person name="Theobald S."/>
            <person name="Frisvad J.C."/>
            <person name="Larsen T.O."/>
            <person name="Kjaerboelling I."/>
            <person name="Rothschild-Mancinelli K."/>
            <person name="Lyhne E.K."/>
            <person name="Kogle M.E."/>
            <person name="Barry K."/>
            <person name="Clum A."/>
            <person name="Na H."/>
            <person name="Ledsgaard L."/>
            <person name="Lin J."/>
            <person name="Lipzen A."/>
            <person name="Kuo A."/>
            <person name="Riley R."/>
            <person name="Mondo S."/>
            <person name="LaButti K."/>
            <person name="Haridas S."/>
            <person name="Pangalinan J."/>
            <person name="Salamov A.A."/>
            <person name="Simmons B.A."/>
            <person name="Magnuson J.K."/>
            <person name="Chen J."/>
            <person name="Drula E."/>
            <person name="Henrissat B."/>
            <person name="Wiebenga A."/>
            <person name="Lubbers R.J."/>
            <person name="Gomes A.C."/>
            <person name="Macurrencykelacurrency M.R."/>
            <person name="Stajich J."/>
            <person name="Grigoriev I.V."/>
            <person name="Mortensen U.H."/>
            <person name="De vries R.P."/>
            <person name="Baker S.E."/>
            <person name="Andersen M.R."/>
        </authorList>
    </citation>
    <scope>NUCLEOTIDE SEQUENCE [LARGE SCALE GENOMIC DNA]</scope>
    <source>
        <strain evidence="5 6">CBS 756.74</strain>
    </source>
</reference>
<dbReference type="PANTHER" id="PTHR43397">
    <property type="entry name" value="ERGOTHIONEINE BIOSYNTHESIS PROTEIN 1"/>
    <property type="match status" value="1"/>
</dbReference>
<dbReference type="InterPro" id="IPR051128">
    <property type="entry name" value="EgtD_Methyltrsf_superfamily"/>
</dbReference>
<dbReference type="InterPro" id="IPR017805">
    <property type="entry name" value="SAM_MeTrfase_EasF-type_put"/>
</dbReference>
<dbReference type="NCBIfam" id="TIGR03439">
    <property type="entry name" value="methyl_EasF"/>
    <property type="match status" value="1"/>
</dbReference>
<evidence type="ECO:0000256" key="2">
    <source>
        <dbReference type="ARBA" id="ARBA00022679"/>
    </source>
</evidence>
<name>A0ABR4JXU3_9EURO</name>
<dbReference type="EMBL" id="JBFXLR010000039">
    <property type="protein sequence ID" value="KAL2844881.1"/>
    <property type="molecule type" value="Genomic_DNA"/>
</dbReference>
<comment type="caution">
    <text evidence="5">The sequence shown here is derived from an EMBL/GenBank/DDBJ whole genome shotgun (WGS) entry which is preliminary data.</text>
</comment>
<keyword evidence="2" id="KW-0808">Transferase</keyword>
<dbReference type="InterPro" id="IPR029063">
    <property type="entry name" value="SAM-dependent_MTases_sf"/>
</dbReference>
<protein>
    <submittedName>
        <fullName evidence="5">Fungal-specific transcription factor domain-containing protein</fullName>
    </submittedName>
</protein>